<keyword evidence="7" id="KW-0547">Nucleotide-binding</keyword>
<keyword evidence="12" id="KW-0675">Receptor</keyword>
<evidence type="ECO:0000256" key="10">
    <source>
        <dbReference type="ARBA" id="ARBA00022989"/>
    </source>
</evidence>
<keyword evidence="11 15" id="KW-0472">Membrane</keyword>
<keyword evidence="18" id="KW-1185">Reference proteome</keyword>
<dbReference type="Gene3D" id="3.30.200.20">
    <property type="entry name" value="Phosphorylase Kinase, domain 1"/>
    <property type="match status" value="1"/>
</dbReference>
<organism evidence="18 19">
    <name type="scientific">Rhodamnia argentea</name>
    <dbReference type="NCBI Taxonomy" id="178133"/>
    <lineage>
        <taxon>Eukaryota</taxon>
        <taxon>Viridiplantae</taxon>
        <taxon>Streptophyta</taxon>
        <taxon>Embryophyta</taxon>
        <taxon>Tracheophyta</taxon>
        <taxon>Spermatophyta</taxon>
        <taxon>Magnoliopsida</taxon>
        <taxon>eudicotyledons</taxon>
        <taxon>Gunneridae</taxon>
        <taxon>Pentapetalae</taxon>
        <taxon>rosids</taxon>
        <taxon>malvids</taxon>
        <taxon>Myrtales</taxon>
        <taxon>Myrtaceae</taxon>
        <taxon>Myrtoideae</taxon>
        <taxon>Myrteae</taxon>
        <taxon>Australasian group</taxon>
        <taxon>Rhodamnia</taxon>
    </lineage>
</organism>
<protein>
    <submittedName>
        <fullName evidence="19">Cysteine-rich receptor-like protein kinase 34</fullName>
    </submittedName>
</protein>
<evidence type="ECO:0000256" key="4">
    <source>
        <dbReference type="ARBA" id="ARBA00022692"/>
    </source>
</evidence>
<dbReference type="InterPro" id="IPR008271">
    <property type="entry name" value="Ser/Thr_kinase_AS"/>
</dbReference>
<evidence type="ECO:0000256" key="5">
    <source>
        <dbReference type="ARBA" id="ARBA00022729"/>
    </source>
</evidence>
<comment type="subcellular location">
    <subcellularLocation>
        <location evidence="1">Membrane</location>
        <topology evidence="1">Single-pass membrane protein</topology>
    </subcellularLocation>
</comment>
<dbReference type="InterPro" id="IPR000719">
    <property type="entry name" value="Prot_kinase_dom"/>
</dbReference>
<feature type="domain" description="Gnk2-homologous" evidence="17">
    <location>
        <begin position="52"/>
        <end position="158"/>
    </location>
</feature>
<dbReference type="PROSITE" id="PS51473">
    <property type="entry name" value="GNK2"/>
    <property type="match status" value="2"/>
</dbReference>
<evidence type="ECO:0000256" key="14">
    <source>
        <dbReference type="SAM" id="MobiDB-lite"/>
    </source>
</evidence>
<dbReference type="Proteomes" id="UP000827889">
    <property type="component" value="Chromosome 3"/>
</dbReference>
<keyword evidence="3" id="KW-0808">Transferase</keyword>
<evidence type="ECO:0000256" key="8">
    <source>
        <dbReference type="ARBA" id="ARBA00022777"/>
    </source>
</evidence>
<dbReference type="SUPFAM" id="SSF56112">
    <property type="entry name" value="Protein kinase-like (PK-like)"/>
    <property type="match status" value="1"/>
</dbReference>
<dbReference type="PANTHER" id="PTHR27002:SF1040">
    <property type="entry name" value="OS07G0538400 PROTEIN"/>
    <property type="match status" value="1"/>
</dbReference>
<evidence type="ECO:0000256" key="7">
    <source>
        <dbReference type="ARBA" id="ARBA00022741"/>
    </source>
</evidence>
<keyword evidence="6" id="KW-0677">Repeat</keyword>
<evidence type="ECO:0000256" key="2">
    <source>
        <dbReference type="ARBA" id="ARBA00022527"/>
    </source>
</evidence>
<keyword evidence="9" id="KW-0067">ATP-binding</keyword>
<gene>
    <name evidence="19" type="primary">LOC115726524</name>
</gene>
<evidence type="ECO:0000256" key="3">
    <source>
        <dbReference type="ARBA" id="ARBA00022679"/>
    </source>
</evidence>
<evidence type="ECO:0000259" key="16">
    <source>
        <dbReference type="PROSITE" id="PS50011"/>
    </source>
</evidence>
<dbReference type="CDD" id="cd14066">
    <property type="entry name" value="STKc_IRAK"/>
    <property type="match status" value="1"/>
</dbReference>
<dbReference type="Pfam" id="PF00069">
    <property type="entry name" value="Pkinase"/>
    <property type="match status" value="1"/>
</dbReference>
<evidence type="ECO:0000256" key="12">
    <source>
        <dbReference type="ARBA" id="ARBA00023170"/>
    </source>
</evidence>
<dbReference type="PANTHER" id="PTHR27002">
    <property type="entry name" value="RECEPTOR-LIKE SERINE/THREONINE-PROTEIN KINASE SD1-8"/>
    <property type="match status" value="1"/>
</dbReference>
<sequence length="746" mass="82043">MTSTEDDSYFSSSTMERKQPATTRPAQPPSIPLFLLRLPSVLLCLNILTVHLSNAEYCNNTGNFLANGNYAKNRELALSSLARDIASEGGFYSGKVGNGSDVVYVLGFCRGDSSNDTCFKCITSAAEDLMIKCPTQKAASTWGTGGPPCIIRYSDAPMNGVKQTSPTLMLYNTGHIQMDQNEFDPIWRNLNVELAARASMGTSQLKFAVGSTVLPNLQTMFALLQCSPDLSRIDCQSCLLECINNYQGCCHGFQGGVVQKPSCIFRWDLYLFFESNPGNPMSSPPPPTTVTDADPHAPPANRSNPLSSPPPPIAVAKDDSPAPPVNRGNPPSSPPPPTAVAEADPPVPPPANALVPNGNISKSLRIAVVVVGSVVLIVMVVISAHCFIRRRRSNPWMVLSANEEVEIDESSQFKISEIGAATNFFSEGKKIGEGGFRKVYQGKLENGKYIAVKRLQRCSNQGQQHFKNEVTLLVRLQHKNLIKLHGYCLEEGERILILEFAPNGSLDRFISDSINRVLLSWERRFSIIRGIARGLLYLHEDSPLRIIHRDLKPGNVLLDDNMNPRISDFGTARLFVLDQSRDKTAHIEGTSGYMAPEYVRHGEISVKTDVYSFGIVVLEIISGKKNSEHLLSYAWKNWRKGTPFRLVDPMLNASPKSELLRCIQIALLCVQENVARRPTMALVDIMLGSQSTSLAMPTRSAYLTDDSVREMWTSSDNGSSPSTNEAQDRSTSYMTSLSSDRSGLWK</sequence>
<evidence type="ECO:0000256" key="15">
    <source>
        <dbReference type="SAM" id="Phobius"/>
    </source>
</evidence>
<keyword evidence="2" id="KW-0723">Serine/threonine-protein kinase</keyword>
<reference evidence="19" key="1">
    <citation type="submission" date="2025-08" db="UniProtKB">
        <authorList>
            <consortium name="RefSeq"/>
        </authorList>
    </citation>
    <scope>IDENTIFICATION</scope>
    <source>
        <tissue evidence="19">Leaf</tissue>
    </source>
</reference>
<keyword evidence="4 15" id="KW-0812">Transmembrane</keyword>
<evidence type="ECO:0000256" key="11">
    <source>
        <dbReference type="ARBA" id="ARBA00023136"/>
    </source>
</evidence>
<dbReference type="PROSITE" id="PS00108">
    <property type="entry name" value="PROTEIN_KINASE_ST"/>
    <property type="match status" value="1"/>
</dbReference>
<dbReference type="GeneID" id="115726524"/>
<keyword evidence="10 15" id="KW-1133">Transmembrane helix</keyword>
<dbReference type="InterPro" id="IPR002902">
    <property type="entry name" value="GNK2"/>
</dbReference>
<evidence type="ECO:0000259" key="17">
    <source>
        <dbReference type="PROSITE" id="PS51473"/>
    </source>
</evidence>
<proteinExistence type="predicted"/>
<feature type="region of interest" description="Disordered" evidence="14">
    <location>
        <begin position="712"/>
        <end position="746"/>
    </location>
</feature>
<feature type="transmembrane region" description="Helical" evidence="15">
    <location>
        <begin position="366"/>
        <end position="388"/>
    </location>
</feature>
<evidence type="ECO:0000313" key="18">
    <source>
        <dbReference type="Proteomes" id="UP000827889"/>
    </source>
</evidence>
<feature type="compositionally biased region" description="Polar residues" evidence="14">
    <location>
        <begin position="9"/>
        <end position="25"/>
    </location>
</feature>
<evidence type="ECO:0000256" key="13">
    <source>
        <dbReference type="ARBA" id="ARBA00023180"/>
    </source>
</evidence>
<feature type="region of interest" description="Disordered" evidence="14">
    <location>
        <begin position="280"/>
        <end position="350"/>
    </location>
</feature>
<dbReference type="Gene3D" id="3.30.430.20">
    <property type="entry name" value="Gnk2 domain, C-X8-C-X2-C motif"/>
    <property type="match status" value="2"/>
</dbReference>
<dbReference type="Gene3D" id="1.10.510.10">
    <property type="entry name" value="Transferase(Phosphotransferase) domain 1"/>
    <property type="match status" value="1"/>
</dbReference>
<keyword evidence="8" id="KW-0418">Kinase</keyword>
<evidence type="ECO:0000256" key="6">
    <source>
        <dbReference type="ARBA" id="ARBA00022737"/>
    </source>
</evidence>
<dbReference type="PROSITE" id="PS50011">
    <property type="entry name" value="PROTEIN_KINASE_DOM"/>
    <property type="match status" value="1"/>
</dbReference>
<keyword evidence="5" id="KW-0732">Signal</keyword>
<feature type="domain" description="Protein kinase" evidence="16">
    <location>
        <begin position="425"/>
        <end position="687"/>
    </location>
</feature>
<dbReference type="CDD" id="cd23509">
    <property type="entry name" value="Gnk2-like"/>
    <property type="match status" value="2"/>
</dbReference>
<feature type="domain" description="Gnk2-homologous" evidence="17">
    <location>
        <begin position="164"/>
        <end position="272"/>
    </location>
</feature>
<dbReference type="Pfam" id="PF01657">
    <property type="entry name" value="Stress-antifung"/>
    <property type="match status" value="2"/>
</dbReference>
<evidence type="ECO:0000256" key="9">
    <source>
        <dbReference type="ARBA" id="ARBA00022840"/>
    </source>
</evidence>
<evidence type="ECO:0000313" key="19">
    <source>
        <dbReference type="RefSeq" id="XP_048132152.1"/>
    </source>
</evidence>
<name>A0ABM3H6E6_9MYRT</name>
<keyword evidence="13" id="KW-0325">Glycoprotein</keyword>
<dbReference type="InterPro" id="IPR038408">
    <property type="entry name" value="GNK2_sf"/>
</dbReference>
<accession>A0ABM3H6E6</accession>
<feature type="region of interest" description="Disordered" evidence="14">
    <location>
        <begin position="1"/>
        <end position="26"/>
    </location>
</feature>
<dbReference type="RefSeq" id="XP_048132152.1">
    <property type="nucleotide sequence ID" value="XM_048276195.1"/>
</dbReference>
<dbReference type="SMART" id="SM00220">
    <property type="entry name" value="S_TKc"/>
    <property type="match status" value="1"/>
</dbReference>
<evidence type="ECO:0000256" key="1">
    <source>
        <dbReference type="ARBA" id="ARBA00004167"/>
    </source>
</evidence>
<dbReference type="InterPro" id="IPR011009">
    <property type="entry name" value="Kinase-like_dom_sf"/>
</dbReference>